<evidence type="ECO:0000313" key="2">
    <source>
        <dbReference type="Proteomes" id="UP001151760"/>
    </source>
</evidence>
<reference evidence="1" key="2">
    <citation type="submission" date="2022-01" db="EMBL/GenBank/DDBJ databases">
        <authorList>
            <person name="Yamashiro T."/>
            <person name="Shiraishi A."/>
            <person name="Satake H."/>
            <person name="Nakayama K."/>
        </authorList>
    </citation>
    <scope>NUCLEOTIDE SEQUENCE</scope>
</reference>
<sequence length="237" mass="27195">MEYLPKKIWRQSDRERAKAKIQAIEKMLKSRRIMRSLERFVGGRPFETSAGNPVKEILLKLNLPDHRSILTDSKVTPTKHGRMTKPYSSPRFIANCFNVGELEYDPEIEKTAERLRKEARRRNFQRGLSPSWLESSEPNFVLGLNLLESKHHFMTNMVLQVAHETSFKQDTTNHDTAPLKPKRSIQATTMTRLGKLKLAGEIAIVVKTVNVKQPKGRMLRAVTLAKVAKCLEKNSTF</sequence>
<dbReference type="EMBL" id="BQNB010021787">
    <property type="protein sequence ID" value="GJU10055.1"/>
    <property type="molecule type" value="Genomic_DNA"/>
</dbReference>
<evidence type="ECO:0000313" key="1">
    <source>
        <dbReference type="EMBL" id="GJU10055.1"/>
    </source>
</evidence>
<keyword evidence="2" id="KW-1185">Reference proteome</keyword>
<gene>
    <name evidence="1" type="ORF">Tco_1132451</name>
</gene>
<comment type="caution">
    <text evidence="1">The sequence shown here is derived from an EMBL/GenBank/DDBJ whole genome shotgun (WGS) entry which is preliminary data.</text>
</comment>
<organism evidence="1 2">
    <name type="scientific">Tanacetum coccineum</name>
    <dbReference type="NCBI Taxonomy" id="301880"/>
    <lineage>
        <taxon>Eukaryota</taxon>
        <taxon>Viridiplantae</taxon>
        <taxon>Streptophyta</taxon>
        <taxon>Embryophyta</taxon>
        <taxon>Tracheophyta</taxon>
        <taxon>Spermatophyta</taxon>
        <taxon>Magnoliopsida</taxon>
        <taxon>eudicotyledons</taxon>
        <taxon>Gunneridae</taxon>
        <taxon>Pentapetalae</taxon>
        <taxon>asterids</taxon>
        <taxon>campanulids</taxon>
        <taxon>Asterales</taxon>
        <taxon>Asteraceae</taxon>
        <taxon>Asteroideae</taxon>
        <taxon>Anthemideae</taxon>
        <taxon>Anthemidinae</taxon>
        <taxon>Tanacetum</taxon>
    </lineage>
</organism>
<name>A0ABQ5JDN7_9ASTR</name>
<proteinExistence type="predicted"/>
<dbReference type="Proteomes" id="UP001151760">
    <property type="component" value="Unassembled WGS sequence"/>
</dbReference>
<accession>A0ABQ5JDN7</accession>
<reference evidence="1" key="1">
    <citation type="journal article" date="2022" name="Int. J. Mol. Sci.">
        <title>Draft Genome of Tanacetum Coccineum: Genomic Comparison of Closely Related Tanacetum-Family Plants.</title>
        <authorList>
            <person name="Yamashiro T."/>
            <person name="Shiraishi A."/>
            <person name="Nakayama K."/>
            <person name="Satake H."/>
        </authorList>
    </citation>
    <scope>NUCLEOTIDE SEQUENCE</scope>
</reference>
<protein>
    <submittedName>
        <fullName evidence="1">Uncharacterized protein</fullName>
    </submittedName>
</protein>